<evidence type="ECO:0000313" key="1">
    <source>
        <dbReference type="EMBL" id="MDE1479951.1"/>
    </source>
</evidence>
<dbReference type="EMBL" id="JAILSO010000085">
    <property type="protein sequence ID" value="MDE1479951.1"/>
    <property type="molecule type" value="Genomic_DNA"/>
</dbReference>
<reference evidence="1" key="1">
    <citation type="submission" date="2021-08" db="EMBL/GenBank/DDBJ databases">
        <authorList>
            <person name="Papudeshi B."/>
            <person name="Bashey-Visser F."/>
        </authorList>
    </citation>
    <scope>NUCLEOTIDE SEQUENCE</scope>
    <source>
        <strain evidence="1">MC_266_E_2016</strain>
    </source>
</reference>
<sequence>MNAFNPTLYAGTPTVTVMDNRGLSVRDIVYHRTTAGEQADTRITRHQYSPYNFLIESIDPRLFDLQSQSTIKPNFTYWPALKGDVLRTESVDAGQTIILNDIEGRPLLNISAMGVVKHWQYEESALPGRLLAVSERKSEASTPQVIERFIWAGNSSSEKDHNLAGKYLRHYDTAGLNQLNAVSLTGVDLSQSRQLLQDNVTADWSGSDESQWKTRLSNDIFTTEITADVVGNLLIQNDAKSNQQRLAYDVAGLLQASWLTIKGQNEQVIVKSLTYSAAGQKLREEQGNGVITEYRYEAQTRRLTGITTYRQSDKKRLQDLVYNYDPVGNLLNIRNNAEATRFWRNQIVEPENHYAYDSLYQLISASGREIASIGQQGSRLPVPIIPLPANDDVYTRYTRTYHYDRGGNLSQIRHSAPATDNKYTTKITVSNRSNRAVWDTLTTDPAKVDTLFDHGGHQLQLQSGQTLCWNHRGELQQITKIPRDEKPADKERYRYGVGAARVVKISTQQAGGSSHVQRVVYLPGLELRTTQHDVTLIEDLQVIIMGEAGRAQVRVLHWEIPPPDNLNNDSLRYSYDSLMGSSQLELDGAGQIITQEEYYPYGGTAIWAARNQTEANYKTIRYSGKERDATGLYYYGHRYYQPWLGRWLSADPAGTVDGLNLYRMVRNNTITYTDVGGLAPIGREVSEGIYEPRLRTKAELDGPDATLYFSRQKELKTTFSSIHPEEMLFGESFETQAISTEPINISSRGASPEVQKVLKTGGELVFTGIRIGTGAEIFNALKFVDSYKQEIPEQGKFVVAYWAPQGGHVDIPMHPNPSRNPTCLFTPGFSGCTLAVDKIDDQTLRVFHVSGGHEREEYHELDAAEHGEGLAMAMDYLDYGFYQENGQTMNNITAFAFMHYNQEERKWGIHYQRQAGAPNIREFSPPSRSNKNNIEVRVSESSYIKGTGTMRTHFPHHQPQ</sequence>
<dbReference type="Pfam" id="PF18807">
    <property type="entry name" value="TTc_toxin_rep"/>
    <property type="match status" value="1"/>
</dbReference>
<dbReference type="NCBIfam" id="TIGR03696">
    <property type="entry name" value="Rhs_assc_core"/>
    <property type="match status" value="1"/>
</dbReference>
<evidence type="ECO:0000313" key="2">
    <source>
        <dbReference type="Proteomes" id="UP001222434"/>
    </source>
</evidence>
<protein>
    <submittedName>
        <fullName evidence="1">RHS repeat protein</fullName>
    </submittedName>
</protein>
<dbReference type="Proteomes" id="UP001222434">
    <property type="component" value="Unassembled WGS sequence"/>
</dbReference>
<dbReference type="AlphaFoldDB" id="A0AAJ1N690"/>
<name>A0AAJ1N690_XENBV</name>
<dbReference type="RefSeq" id="WP_274713431.1">
    <property type="nucleotide sequence ID" value="NZ_JAILSO010000085.1"/>
</dbReference>
<dbReference type="InterPro" id="IPR050708">
    <property type="entry name" value="T6SS_VgrG/RHS"/>
</dbReference>
<dbReference type="Gene3D" id="2.180.10.10">
    <property type="entry name" value="RHS repeat-associated core"/>
    <property type="match status" value="1"/>
</dbReference>
<dbReference type="PANTHER" id="PTHR32305:SF15">
    <property type="entry name" value="PROTEIN RHSA-RELATED"/>
    <property type="match status" value="1"/>
</dbReference>
<accession>A0AAJ1N690</accession>
<dbReference type="InterPro" id="IPR022385">
    <property type="entry name" value="Rhs_assc_core"/>
</dbReference>
<dbReference type="PANTHER" id="PTHR32305">
    <property type="match status" value="1"/>
</dbReference>
<comment type="caution">
    <text evidence="1">The sequence shown here is derived from an EMBL/GenBank/DDBJ whole genome shotgun (WGS) entry which is preliminary data.</text>
</comment>
<organism evidence="1 2">
    <name type="scientific">Xenorhabdus bovienii</name>
    <name type="common">Xenorhabdus nematophila subsp. bovienii</name>
    <dbReference type="NCBI Taxonomy" id="40576"/>
    <lineage>
        <taxon>Bacteria</taxon>
        <taxon>Pseudomonadati</taxon>
        <taxon>Pseudomonadota</taxon>
        <taxon>Gammaproteobacteria</taxon>
        <taxon>Enterobacterales</taxon>
        <taxon>Morganellaceae</taxon>
        <taxon>Xenorhabdus</taxon>
    </lineage>
</organism>
<gene>
    <name evidence="1" type="ORF">KKJ01_17430</name>
</gene>
<dbReference type="InterPro" id="IPR041508">
    <property type="entry name" value="TcC-like_repeat"/>
</dbReference>
<proteinExistence type="predicted"/>
<reference evidence="1" key="2">
    <citation type="journal article" date="2022" name="J. Evol. Biol.">
        <title>Pre- and post-association barriers to host switching in sympatric mutualists.</title>
        <authorList>
            <person name="Dinges Z.M."/>
            <person name="Phillips R.K."/>
            <person name="Lively C.M."/>
            <person name="Bashey F."/>
        </authorList>
    </citation>
    <scope>NUCLEOTIDE SEQUENCE</scope>
    <source>
        <strain evidence="1">MC_266_E_2016</strain>
    </source>
</reference>